<accession>A0A6I4XTV2</accession>
<reference evidence="2 3" key="1">
    <citation type="submission" date="2019-04" db="EMBL/GenBank/DDBJ databases">
        <title>Step-wise assembly of the neonatal virome modulated by breast feeding.</title>
        <authorList>
            <person name="Liang G."/>
            <person name="Bushman F."/>
        </authorList>
    </citation>
    <scope>NUCLEOTIDE SEQUENCE [LARGE SCALE GENOMIC DNA]</scope>
    <source>
        <strain evidence="2 3">E3404</strain>
    </source>
</reference>
<dbReference type="AlphaFoldDB" id="A0A6I4XTV2"/>
<feature type="domain" description="Glycosyltransferase GT-D fold" evidence="1">
    <location>
        <begin position="48"/>
        <end position="279"/>
    </location>
</feature>
<dbReference type="Proteomes" id="UP000439965">
    <property type="component" value="Unassembled WGS sequence"/>
</dbReference>
<gene>
    <name evidence="2" type="ORF">GTI89_13090</name>
</gene>
<name>A0A6I4XTV2_ENTGA</name>
<evidence type="ECO:0000313" key="2">
    <source>
        <dbReference type="EMBL" id="MXS26988.1"/>
    </source>
</evidence>
<dbReference type="EMBL" id="WVTI01000013">
    <property type="protein sequence ID" value="MXS26988.1"/>
    <property type="molecule type" value="Genomic_DNA"/>
</dbReference>
<dbReference type="Pfam" id="PF08759">
    <property type="entry name" value="GT-D"/>
    <property type="match status" value="1"/>
</dbReference>
<comment type="caution">
    <text evidence="2">The sequence shown here is derived from an EMBL/GenBank/DDBJ whole genome shotgun (WGS) entry which is preliminary data.</text>
</comment>
<proteinExistence type="predicted"/>
<dbReference type="RefSeq" id="WP_148408031.1">
    <property type="nucleotide sequence ID" value="NZ_BTSN01000001.1"/>
</dbReference>
<dbReference type="InterPro" id="IPR014869">
    <property type="entry name" value="GT-D"/>
</dbReference>
<evidence type="ECO:0000313" key="3">
    <source>
        <dbReference type="Proteomes" id="UP000439965"/>
    </source>
</evidence>
<protein>
    <submittedName>
        <fullName evidence="2">DUF1792 domain-containing protein</fullName>
    </submittedName>
</protein>
<organism evidence="2 3">
    <name type="scientific">Enterococcus gallinarum</name>
    <dbReference type="NCBI Taxonomy" id="1353"/>
    <lineage>
        <taxon>Bacteria</taxon>
        <taxon>Bacillati</taxon>
        <taxon>Bacillota</taxon>
        <taxon>Bacilli</taxon>
        <taxon>Lactobacillales</taxon>
        <taxon>Enterococcaceae</taxon>
        <taxon>Enterococcus</taxon>
    </lineage>
</organism>
<sequence>MNLITLLRRTKLYANIPINLILERFHEKPKVLSFTETINYIIESECSVSRFSDGEMGIIDQNHSPGFQKLDKKMAEQLKAALKNTNQEDLLICVPYVFDSSNLNFRTDESKKWWIKYLLFNRNQWYQKLDFSYTYGAANFTRLYMADREKDSKKMNNYFNSIKSIWDSKNLLIIEGDGTKMGVGNDLFRNSGKIKRIIAPSKNAFSKYDLIINAAIDFLKDNEDYLCLLALGPTASIMSQDICRHGFRAIDIGHIDTEYEWFTRNYSDKEAIPGKYVNESNNGQLYFEIKNSDYEKQILSRVGDSF</sequence>
<evidence type="ECO:0000259" key="1">
    <source>
        <dbReference type="Pfam" id="PF08759"/>
    </source>
</evidence>